<keyword evidence="3" id="KW-1185">Reference proteome</keyword>
<feature type="chain" id="PRO_5025373945" evidence="1">
    <location>
        <begin position="17"/>
        <end position="128"/>
    </location>
</feature>
<protein>
    <submittedName>
        <fullName evidence="2">Uncharacterized protein</fullName>
    </submittedName>
</protein>
<evidence type="ECO:0000256" key="1">
    <source>
        <dbReference type="SAM" id="SignalP"/>
    </source>
</evidence>
<feature type="signal peptide" evidence="1">
    <location>
        <begin position="1"/>
        <end position="16"/>
    </location>
</feature>
<gene>
    <name evidence="2" type="ORF">BU23DRAFT_567473</name>
</gene>
<evidence type="ECO:0000313" key="3">
    <source>
        <dbReference type="Proteomes" id="UP000800036"/>
    </source>
</evidence>
<organism evidence="2 3">
    <name type="scientific">Bimuria novae-zelandiae CBS 107.79</name>
    <dbReference type="NCBI Taxonomy" id="1447943"/>
    <lineage>
        <taxon>Eukaryota</taxon>
        <taxon>Fungi</taxon>
        <taxon>Dikarya</taxon>
        <taxon>Ascomycota</taxon>
        <taxon>Pezizomycotina</taxon>
        <taxon>Dothideomycetes</taxon>
        <taxon>Pleosporomycetidae</taxon>
        <taxon>Pleosporales</taxon>
        <taxon>Massarineae</taxon>
        <taxon>Didymosphaeriaceae</taxon>
        <taxon>Bimuria</taxon>
    </lineage>
</organism>
<accession>A0A6A5VD35</accession>
<evidence type="ECO:0000313" key="2">
    <source>
        <dbReference type="EMBL" id="KAF1974259.1"/>
    </source>
</evidence>
<dbReference type="Proteomes" id="UP000800036">
    <property type="component" value="Unassembled WGS sequence"/>
</dbReference>
<sequence length="128" mass="13616">MRFLAIAAAVFLGVSALPSQPEMMDYKELTDLAFRAVNNNLTDGEQSMITHWEDNGARVKVDALEKRWEFCGASPCGKAGYCCCTCCSSPGVIGRIACGNCGCGDYGGKSWLDSAYETAVKTIPQGAA</sequence>
<keyword evidence="1" id="KW-0732">Signal</keyword>
<reference evidence="2" key="1">
    <citation type="journal article" date="2020" name="Stud. Mycol.">
        <title>101 Dothideomycetes genomes: a test case for predicting lifestyles and emergence of pathogens.</title>
        <authorList>
            <person name="Haridas S."/>
            <person name="Albert R."/>
            <person name="Binder M."/>
            <person name="Bloem J."/>
            <person name="Labutti K."/>
            <person name="Salamov A."/>
            <person name="Andreopoulos B."/>
            <person name="Baker S."/>
            <person name="Barry K."/>
            <person name="Bills G."/>
            <person name="Bluhm B."/>
            <person name="Cannon C."/>
            <person name="Castanera R."/>
            <person name="Culley D."/>
            <person name="Daum C."/>
            <person name="Ezra D."/>
            <person name="Gonzalez J."/>
            <person name="Henrissat B."/>
            <person name="Kuo A."/>
            <person name="Liang C."/>
            <person name="Lipzen A."/>
            <person name="Lutzoni F."/>
            <person name="Magnuson J."/>
            <person name="Mondo S."/>
            <person name="Nolan M."/>
            <person name="Ohm R."/>
            <person name="Pangilinan J."/>
            <person name="Park H.-J."/>
            <person name="Ramirez L."/>
            <person name="Alfaro M."/>
            <person name="Sun H."/>
            <person name="Tritt A."/>
            <person name="Yoshinaga Y."/>
            <person name="Zwiers L.-H."/>
            <person name="Turgeon B."/>
            <person name="Goodwin S."/>
            <person name="Spatafora J."/>
            <person name="Crous P."/>
            <person name="Grigoriev I."/>
        </authorList>
    </citation>
    <scope>NUCLEOTIDE SEQUENCE</scope>
    <source>
        <strain evidence="2">CBS 107.79</strain>
    </source>
</reference>
<name>A0A6A5VD35_9PLEO</name>
<dbReference type="AlphaFoldDB" id="A0A6A5VD35"/>
<dbReference type="EMBL" id="ML976675">
    <property type="protein sequence ID" value="KAF1974259.1"/>
    <property type="molecule type" value="Genomic_DNA"/>
</dbReference>
<proteinExistence type="predicted"/>